<dbReference type="EMBL" id="BAAATD010000029">
    <property type="protein sequence ID" value="GAA2639488.1"/>
    <property type="molecule type" value="Genomic_DNA"/>
</dbReference>
<evidence type="ECO:0000313" key="1">
    <source>
        <dbReference type="EMBL" id="GAA2639488.1"/>
    </source>
</evidence>
<reference evidence="1 2" key="1">
    <citation type="journal article" date="2019" name="Int. J. Syst. Evol. Microbiol.">
        <title>The Global Catalogue of Microorganisms (GCM) 10K type strain sequencing project: providing services to taxonomists for standard genome sequencing and annotation.</title>
        <authorList>
            <consortium name="The Broad Institute Genomics Platform"/>
            <consortium name="The Broad Institute Genome Sequencing Center for Infectious Disease"/>
            <person name="Wu L."/>
            <person name="Ma J."/>
        </authorList>
    </citation>
    <scope>NUCLEOTIDE SEQUENCE [LARGE SCALE GENOMIC DNA]</scope>
    <source>
        <strain evidence="1 2">JCM 6833</strain>
    </source>
</reference>
<name>A0ABN3QZQ2_9ACTN</name>
<sequence>MPGAVWDIKIHLCPESSTCNALMPYRPGMGPPLVLLDVDGVLNPFQGPRAGGETGYRRHRCSPEGITYQLWLNAGHGRLLLDLVEEAGAELAWASYWCAHANEWIAPRVGLPELPFVPIPRFPGRGEGVTLGAWKARHVALWTEGRPFVWFEDEPDATACVAAEPGIGEHLLVAIDPDVGLTRDHLDLAREWLLGLDR</sequence>
<dbReference type="Pfam" id="PF18143">
    <property type="entry name" value="HAD_SAK_2"/>
    <property type="match status" value="1"/>
</dbReference>
<proteinExistence type="predicted"/>
<comment type="caution">
    <text evidence="1">The sequence shown here is derived from an EMBL/GenBank/DDBJ whole genome shotgun (WGS) entry which is preliminary data.</text>
</comment>
<gene>
    <name evidence="1" type="ORF">GCM10010411_94650</name>
</gene>
<dbReference type="Proteomes" id="UP001501509">
    <property type="component" value="Unassembled WGS sequence"/>
</dbReference>
<evidence type="ECO:0000313" key="2">
    <source>
        <dbReference type="Proteomes" id="UP001501509"/>
    </source>
</evidence>
<organism evidence="1 2">
    <name type="scientific">Actinomadura fulvescens</name>
    <dbReference type="NCBI Taxonomy" id="46160"/>
    <lineage>
        <taxon>Bacteria</taxon>
        <taxon>Bacillati</taxon>
        <taxon>Actinomycetota</taxon>
        <taxon>Actinomycetes</taxon>
        <taxon>Streptosporangiales</taxon>
        <taxon>Thermomonosporaceae</taxon>
        <taxon>Actinomadura</taxon>
    </lineage>
</organism>
<protein>
    <recommendedName>
        <fullName evidence="3">Secreted protein</fullName>
    </recommendedName>
</protein>
<accession>A0ABN3QZQ2</accession>
<evidence type="ECO:0008006" key="3">
    <source>
        <dbReference type="Google" id="ProtNLM"/>
    </source>
</evidence>
<keyword evidence="2" id="KW-1185">Reference proteome</keyword>